<proteinExistence type="predicted"/>
<dbReference type="EMBL" id="VVIM01000005">
    <property type="protein sequence ID" value="KAB0800106.1"/>
    <property type="molecule type" value="Genomic_DNA"/>
</dbReference>
<evidence type="ECO:0000313" key="3">
    <source>
        <dbReference type="Proteomes" id="UP000327044"/>
    </source>
</evidence>
<name>A0A5N4AS25_PHOPY</name>
<dbReference type="PANTHER" id="PTHR34153">
    <property type="entry name" value="SI:CH211-262H13.3-RELATED-RELATED"/>
    <property type="match status" value="1"/>
</dbReference>
<dbReference type="Pfam" id="PF16064">
    <property type="entry name" value="DUF4806"/>
    <property type="match status" value="1"/>
</dbReference>
<gene>
    <name evidence="2" type="ORF">PPYR_07986</name>
</gene>
<reference evidence="2 3" key="1">
    <citation type="journal article" date="2018" name="Elife">
        <title>Firefly genomes illuminate parallel origins of bioluminescence in beetles.</title>
        <authorList>
            <person name="Fallon T.R."/>
            <person name="Lower S.E."/>
            <person name="Chang C.H."/>
            <person name="Bessho-Uehara M."/>
            <person name="Martin G.J."/>
            <person name="Bewick A.J."/>
            <person name="Behringer M."/>
            <person name="Debat H.J."/>
            <person name="Wong I."/>
            <person name="Day J.C."/>
            <person name="Suvorov A."/>
            <person name="Silva C.J."/>
            <person name="Stanger-Hall K.F."/>
            <person name="Hall D.W."/>
            <person name="Schmitz R.J."/>
            <person name="Nelson D.R."/>
            <person name="Lewis S.M."/>
            <person name="Shigenobu S."/>
            <person name="Bybee S.M."/>
            <person name="Larracuente A.M."/>
            <person name="Oba Y."/>
            <person name="Weng J.K."/>
        </authorList>
    </citation>
    <scope>NUCLEOTIDE SEQUENCE [LARGE SCALE GENOMIC DNA]</scope>
    <source>
        <strain evidence="2">1611_PpyrPB1</strain>
        <tissue evidence="2">Whole body</tissue>
    </source>
</reference>
<dbReference type="AlphaFoldDB" id="A0A5N4AS25"/>
<accession>A0A5N4AS25</accession>
<evidence type="ECO:0000313" key="2">
    <source>
        <dbReference type="EMBL" id="KAB0800106.1"/>
    </source>
</evidence>
<dbReference type="InParanoid" id="A0A5N4AS25"/>
<organism evidence="2 3">
    <name type="scientific">Photinus pyralis</name>
    <name type="common">Common eastern firefly</name>
    <name type="synonym">Lampyris pyralis</name>
    <dbReference type="NCBI Taxonomy" id="7054"/>
    <lineage>
        <taxon>Eukaryota</taxon>
        <taxon>Metazoa</taxon>
        <taxon>Ecdysozoa</taxon>
        <taxon>Arthropoda</taxon>
        <taxon>Hexapoda</taxon>
        <taxon>Insecta</taxon>
        <taxon>Pterygota</taxon>
        <taxon>Neoptera</taxon>
        <taxon>Endopterygota</taxon>
        <taxon>Coleoptera</taxon>
        <taxon>Polyphaga</taxon>
        <taxon>Elateriformia</taxon>
        <taxon>Elateroidea</taxon>
        <taxon>Lampyridae</taxon>
        <taxon>Lampyrinae</taxon>
        <taxon>Photinus</taxon>
    </lineage>
</organism>
<dbReference type="PANTHER" id="PTHR34153:SF2">
    <property type="entry name" value="SI:CH211-262H13.3-RELATED"/>
    <property type="match status" value="1"/>
</dbReference>
<feature type="domain" description="DUF4806" evidence="1">
    <location>
        <begin position="232"/>
        <end position="303"/>
    </location>
</feature>
<keyword evidence="3" id="KW-1185">Reference proteome</keyword>
<sequence length="351" mass="40311">MYVGVEFSDAGEGIAVICNTWLTPLKQQCWWPPHKKLERYNKALKHVEQPSDDWELYNIKKRLFETDDLQKASIKLKKAETTSDVQSEQEATNPKPIKRIRTLPSRYQNYESSDEEQIPSKFPRPAAIKKLIGNQTVGSEVHVVQSPPFTPNSPSMQVDTDNLDLEISTPTTSSRPTILSSSYNNEEEKRFRSKLFTMLHLIKEQNNKIIDWIENQNPSHSTTVEEITTKFPVNFPLADVDSVSILDEYLKNEKHFTNLVTYLSSFGGKGITQKTNLILKRCISNPLATEYNFCGKRAGKHPFFELNLKNAIVATVRRSTDCTEREIEDIIKCWLKHAPQRQKLQNLKNNA</sequence>
<protein>
    <recommendedName>
        <fullName evidence="1">DUF4806 domain-containing protein</fullName>
    </recommendedName>
</protein>
<comment type="caution">
    <text evidence="2">The sequence shown here is derived from an EMBL/GenBank/DDBJ whole genome shotgun (WGS) entry which is preliminary data.</text>
</comment>
<dbReference type="Proteomes" id="UP000327044">
    <property type="component" value="Unassembled WGS sequence"/>
</dbReference>
<evidence type="ECO:0000259" key="1">
    <source>
        <dbReference type="Pfam" id="PF16064"/>
    </source>
</evidence>
<dbReference type="InterPro" id="IPR032071">
    <property type="entry name" value="DUF4806"/>
</dbReference>